<dbReference type="CDD" id="cd00198">
    <property type="entry name" value="vWFA"/>
    <property type="match status" value="7"/>
</dbReference>
<feature type="signal peptide" evidence="2">
    <location>
        <begin position="1"/>
        <end position="21"/>
    </location>
</feature>
<name>A0ABN8MGG7_9CNID</name>
<dbReference type="InterPro" id="IPR036465">
    <property type="entry name" value="vWFA_dom_sf"/>
</dbReference>
<feature type="domain" description="VWFA" evidence="3">
    <location>
        <begin position="4428"/>
        <end position="4601"/>
    </location>
</feature>
<feature type="domain" description="VWFA" evidence="3">
    <location>
        <begin position="5163"/>
        <end position="5310"/>
    </location>
</feature>
<dbReference type="PANTHER" id="PTHR22588:SF3">
    <property type="entry name" value="VWFA DOMAIN-CONTAINING PROTEIN"/>
    <property type="match status" value="1"/>
</dbReference>
<dbReference type="PRINTS" id="PR00453">
    <property type="entry name" value="VWFADOMAIN"/>
</dbReference>
<evidence type="ECO:0000259" key="4">
    <source>
        <dbReference type="PROSITE" id="PS51046"/>
    </source>
</evidence>
<sequence>MAGIFVQILAIFFSVWTICEASVGDDVTESCVIPTLSGKGYVAFTGKITTLFHQTHDRITVLVHVANVYRRDANLNSFSVINAVERAASCGHQHKQGDLRLWVTKRHSSGMLTAVASLPVTMQMVDKVLKALPDDSFDSRRRLAFQQANVPCNSRNCQYGGQCITDSSGVSRCECRFYCTRQYDPVCGTDGNSYNNPCLMRAARCQNQKDITRLHFGECGATSCAGIKNARVGFSDGEYLIYVRPECNTPMKVYCHGMNSSSPKEFITLPAGVQNNYAYIYAKRLPHRPYSARYKCSGRPGRMNYTAAGLSRFRKVRVDLSRMAIIGDDFTFAKSNPFGKRIPYGSAGDCFSMHFGGKCRRGHFKVDLSQTGLRLKPSVRWKAIGFPPGIEMHEYKKSKDGTMVSAKCGGWCGQCRPVGEMLLEQTVCSQEEDPCQSIVCEFYSICRRSSDGWSHVCECPSNCSKANSPVCGSDGKTYENECELQRHSCTNRVKITAKSMTACGVKQPVHLMFSLDIKTMEELKVVEKSKGFFKDLGNRFRIPAAGITHGFLKFDLSGTARIDFITFYNYLTLPAYINTLQSTATKTTLDRAMRDSVPGILHSFESDRTLKDSQYPKAVVLITDGSSVKTPQGLAELSRSLKEAAIKVVLVVVGDTGLENIRHLASGDKFIVTVGSPDRLKVMVQQTVDKIIQDFDTCEWKRCTFYSKCVKDKVAKCECSPLTNTANDPVCGSDGKSYPNLDALQLAACKEAKWIIPRHKGSCVTNPSCDSLECKYYSYCTVPPSGIATCKCPDPAACGASKNRVCGTDGLTYDNICQLTSEACKRYHEVRVQHAGLCIQKPIDLVFALGGTGQITQDIFQKQKDFIKQFLDTYTTSAPGIHVSIINYGSDEILLEFKNYDTDNLKDKVDRLTLRPGGTIESALRKAGNQVFGDAKLLRSYAIKALIVLSGEDVKERDQALVGASLPLTNDGIKIVAVAVGRNPDKTKFRIFSSGEEYVFNFSRNGDLPSLVPRVYEVIIKDPCEKRACKHYAQCVSYDNGRTECECEDQCAKVEEPVCGTDDRDYTNECVLKATACRESRDLAVADNRPCGACVHPMDIAVILDSSRTVGWNNFESLKRSLAKLVDYFHVSEEGTHFGVIRYNQNATLDFDFSDTSLHNPETLKEKIMDLEYDPGLTRTDKAIELADEMLFSDRGGVRKDVPKLMVVVTDGRTGEGSTPYSRVLAPLKTKGVQVLAVGVGSGADNDELRSIAMNSSDNVMKLSSFDQLASSVKNITKEMCQAIEPLNLVFAINANGKSSKDYFDRMTSTITSIINSYGQRKISYGLIVYGSTAVSRIQLTERFSSDEQLKSYVKMFQRVDGGADLGFALENAINLFSGEIPEGRNVLVVMTDSKATGDNSIVQPMADELHHLRVKIVTVAMGDEADRSELRLLSPNKDNSLMDSSEESPKQLGDRIMTEVVKSMEYVPLVDLGFALSVSSADASKNFDKMKSVINSIIDQYSISRVRYGVVVYGNDAKISIGFQKVFPKDDDLKTYLATLSPATGGSKLESALKEGKEMFRSRAVRPFARKVLVVFTDKKSTGDEQTALAAAKDLKDQDVKVVAVALGSESDVAELQNIVTNGHRVIPAKKSDDSDELASEVMALAFKEIQDVPILDLAFALSATSGDPDTNFKLMKDTITDFADMYGMSRINYALIAYGQTPRKWLDFQSQPLNLEALKNLVDGIPRQRGVVALDKVLEEARKLFEGSRSRARKVLVVFIDNKSGSSLADVQNAAKSLEDAGIIVIPIAIGGQVDGKELKKLTPDKGNILEPPDTSKPGDLSKKIMEKIQKAVPPVPEIDLGFALSSTSGFKNETFKLMKETISYIIDTYGTKKIHYSVLVYGDVVTKEISFEDTSPSAEELKTAIDKLPASTGTPDLAKALEEAVKMFVSVNRRPLTRKVLVIMTDRKSGSSEKDVKTAAKQISDKDIKVIPVVVGEEADPDELKYTTTNKKTLIEADRKDSPSVVGEKIIEKIRDQPSVPEIDLAFAISATASDADDTFLRIKDTIKYIVNKYGTEKIHYGLLVFGTMPSRGRGFSREMISQDDLISLLNAVPRSSTDPDLEKALRESLKLFNETGARPAARRVLVVIMDKKSDVPLPSITDAAKGLHDNDIKVIPVAVGKEADVNQLANTTTQGSNLIEAPKKFVPDKLGETIMTKILKVPFAPEVDLLFAVSATTRNASETLRTMKDTLIYIINTYGVGNIRYGMISYGTDAITLQRFGRSDPSPEDLKKLVQSLPISQGRPVFDEVLDAARNVFEGSGVRSNALKVVVVITDDRSSSTTEEIRAAANSLEHKAIHVIAVGIGETPDVTQLGKMTQKKGDVIKTPTNVDPANLGNKIMEKAFQPVLTPIEEVDLVIAMCAVSGQLNKTFTLMKDTIKSIVDKYGTSKIHYSVVIYGTQAVPMLGFPSRAVTKEDIKKSINILPKPRAILTPPVLDQALGATELLFEGNDVRESAKKVLVVFTDTSSGLDENVLRSAASKLESKDVEVIGVAIESDAFELGYITPHTGNVIDVTVDENPDKLSSEILTLILTDPPPVQAEVDVAFAISANSVNNRQTFRLMKDTIKWIIGKYGTDKLQYSVILFGADAVTELNFGRKVSTPNVLIQLVQGLSRRSGEPDLDKALEEATKAFQSAGVRPNARKVLVVITDKRLGMSLSDIAKAAEPLHDTGIKVVPVAVGNETNPSELEATNPERFVIEAPRDEDPQTLGKQIMEHVVRPKFAPIDIAFALSATGVSANITYKLMKDTIELIVDKYGTGSLRYSFIPYADSANVNIKFSEKYPSLTDLKAAIKALLPHAGSSNLPAALAAGKEAFTDSGVRKDATHVLVVLTDKRSGASKDDILEAAKALLDSRIVVIPVGIGNQVNIEELEKATGDKGKVISVTVKEDPKDLMEKIMAKVNETQRNPPVDLAFALSATSAQSTKTFQMMKDVIVKIIKDYGTQDIRHCYILYGSEAATKFSFTNAPVELSTLQDMVKYMPLSTLPPSSPHVALESAAKAFQGRGVRPNATRVLVVLTDAKGDSLEEEIKVANKELTKLKVKVITVGIGAAVDPDEMVKVAGDNDNVITAPVNKDPVELTKLLMEKVFKPAPPVVPEIDLVIAVNTFSSNADKVFQKIKETITSFIDTYGTKGIHFTILAGTTDDTIIYFENYTTSEQLKSMITSLDRQLGGLALDEALRIARKVFKSSSARESAQKVFVLIADKKSTSSLSDVVPEVKALEEMDVTMIPVGIGGEVDIKELQELTPNISDVINTSAIDDVEQFREDIMLKILKERPKVPEIDLVFALTATTRNADDIFQRMRSAVKIISDTYGMNKLHYSVIVYGDDAKPIFDFKSNMPSRESLRYIIDRLQRISGRPDTVKALEEAMQIIKDSGVRPTAKTILVFITDGVVPDKPREVEKAVKAIEEQGALVLEFALVDNPQTDFEVPRDVKPKELAEKVMKNVLAAVLEPPEIDLCFAISATVVDSNDTFTLMKETINEVLENYGVGKIRYSVIVFGSQTRLELRFDSGITDPAQLEAIFKSLGPRAGDPALDKALKMALEAFNASLTRPNARKVLVVMTDNVSAKLDQDQITALVSTLSKTNVRVIAVAVGDKADAGRLKNAATDSRDVVAVPGSTTPTKLFEQVMELVLTDRPLNVPKLDLVFALSSTSPDKDETFQLMTDTVKSLLQRYDSSNIRFGLLEYGDDVNIVVDLKNETDAAGMKAELAVIVPSVGLSALDRALEAAKNMFFEAGDRKDADRILVVMTDKNSLVDEEEIVGATKPLEKMAVKIIPVVIGDEVDPTNFKFVAPKGNIIETNKDEDPTDLGEEIMERVINGTLQLPETNVAFAISATGTEAQETHEFIKDIIKSIITTYGTRKLQYSVIVFGDSVSPEVTFGDIFKSDADLVKAIDSIPGVTGSPSFDKALEEAKEQLMSPFLRPYAAKLLVIITDRSSGESREYIREAVRPLEIAGIRVIAVAVGKEVDVNETKAISSGGKAIETDNKRAAKEVGKEIVEEIAKGKLPTPEIDLGFAIAAGSLYADETFQLMKDTIEEVITEYGIDKIRYGLIVFGDTATVKIEFSNNTNVDELINYLNIVIKTKGGAALDEMLKGAERLFSAAGIRPHAKKVLVVITDVASGKEPSQVRKAVEKLQDKTIKIVAVSIGREADPKELEIITSTDNVIEEKKSVEPSSLKDLIMDKVLKVEPVIPKMDIVFAISANSIHADETFTLMKDTIRTILNDFKFGNGNVKYAVSVHGSTVIQLGDPSFGSIKDLRASIDRLPRQSRDPDLEKTLEEGLKIFQSPAARPGVKQVMVVLTDKQSTSSDEAIQRGAKLLDEWKVRVIPVAIGSEADTNQLMKITPFKDDLIQAMKDKEPWILAREIIIRAFKEPTRVGKVDLGFAIGAASSDAINTFQHMKDIIKSIANKYSTDRIQYGLITFHYEASIKLPFNGSSSGTLLPLINFLPSETGGPALDKALDAAVILFEGDGVRYDAQKVLVVMVDKRSSGSDVDALKTTMELKEKGVNIITVGVGSEAYPNNLQNITSNPGNVINTTTTEEPEGVGNKIIEKTDPLKGTSIDVGFSISATSQDASTTIKLIRDSIAYFIDSYGTTNIRYCIMTFGERPTILAPFAEKQSPEDLKKIIESATLSAGKPNLVNLFPEVKSLFKKAGARPYAKKFLVVFVDNKSPNERVDLIEASKPLIEQELWIVPVAIGEKSNEEELQLITTLKNTTVKVPSTGDPKKTAEEIADKMKELVKEPNVPDVDLGFVISSRSSDATANLQQVKDVIKSFIDKYAMHRLNYGIIAYGSKPSVELTLVDSSKHDVKQRVDSIRIPPGNPDLAKALQLGEKLLIPGRPDAKKVLVIITDVKSGSWPTKVKLAVESLTDKDIRIFAVALGNQADPSELAIASGSSESTINSSNTDEPERIRETLMEKIRQAKPIQDVDVVFAISATASDAQGTFTVMKEIIKSIFEKHGVGSIRPAVIVYGDMASVRLNFDEVITDLNDLRKRIDNLIRNSETPDLTEAMSLAKVVFVGARPHVKKVLVIITDDQSDSKSWEIKMKARELEEDGIEVVSVGIGAEVNIPQLKETTSYKENVIATNNTGDNTDELTDRILEIMLKKRLPVTKVDLMFVISAHSTNTMSFTKDVMVGIMRNYSTNLIHYAIVLYGDKASVLLKFSDGVTDPDDLVTLVRSASTVPGGSALDVAIQKAKQLFIEDDGVRPDARKILVIITDDESSGDKKVANSIAEDLTDNLVTIVTVAVGAGAGHRELEGLTPAGGDSLNVTIDVDPGNTGKEIIEMCYKGEPLEQEDIDLIFAVSASSTDAKKTLEMMKDTLQSIVARHGAMNIHYTVISYGAQTRTIVNFQDTFPNEDHLIEKLESLSSVTGTPDLDLALEDAKKAFEGPGARSQARKILVFLVDSKSGSTDEDILKSAMSLEEVGVQVIAVAIGDKVEREELEKTTPYKKNVMEVSNKEDPESLAKNITNKIRENLYLPSIPEVDLAFAISAASVEADDNFKKTKAVITAIIDTYGMNKLRYGVIVFGSRASSKIRFGDVLPRDEELKTIVGSLSGPKEPPALDEALKKGKELFDNADERPNARKVLVVIVDKKSTSTLDELRRGAKRLEEDEIKVIPVAIGDEVDHAELEEMTPEKANMVNASTDIYVIDLKTRIMNKVFEDEKRGKHDFVIAVSVGAQNLPGFKKISLELLDKHPVSETKYSFLTFDSAVKLISNFQTNFSSESQVKTIIEDITPRIGVNSRLDLALKAAEKLLANSRKSSKKAVVIYTDKEPTGDAEGIAAGGTAKALEDQGIQIIVVLLNMSSVPETVGKITPNKKSVIPVTGGKDAKNVVKKIGEVLKGGMDI</sequence>
<dbReference type="Proteomes" id="UP001159427">
    <property type="component" value="Unassembled WGS sequence"/>
</dbReference>
<feature type="domain" description="VWFA" evidence="3">
    <location>
        <begin position="3689"/>
        <end position="3862"/>
    </location>
</feature>
<dbReference type="InterPro" id="IPR002350">
    <property type="entry name" value="Kazal_dom"/>
</dbReference>
<dbReference type="EMBL" id="CALNXI010000534">
    <property type="protein sequence ID" value="CAH3028781.1"/>
    <property type="molecule type" value="Genomic_DNA"/>
</dbReference>
<feature type="domain" description="VWFA" evidence="3">
    <location>
        <begin position="5348"/>
        <end position="5523"/>
    </location>
</feature>
<feature type="domain" description="VWFA" evidence="3">
    <location>
        <begin position="1099"/>
        <end position="1276"/>
    </location>
</feature>
<feature type="domain" description="VWFA" evidence="3">
    <location>
        <begin position="4242"/>
        <end position="4418"/>
    </location>
</feature>
<feature type="domain" description="VWFA" evidence="3">
    <location>
        <begin position="2955"/>
        <end position="3131"/>
    </location>
</feature>
<feature type="domain" description="Kazal-like" evidence="5">
    <location>
        <begin position="704"/>
        <end position="765"/>
    </location>
</feature>
<dbReference type="Pfam" id="PF07648">
    <property type="entry name" value="Kazal_2"/>
    <property type="match status" value="4"/>
</dbReference>
<feature type="domain" description="VWFA" evidence="3">
    <location>
        <begin position="3873"/>
        <end position="4047"/>
    </location>
</feature>
<feature type="domain" description="Kazal-like" evidence="5">
    <location>
        <begin position="174"/>
        <end position="221"/>
    </location>
</feature>
<dbReference type="Pfam" id="PF08685">
    <property type="entry name" value="GON"/>
    <property type="match status" value="1"/>
</dbReference>
<dbReference type="Gene3D" id="3.40.50.410">
    <property type="entry name" value="von Willebrand factor, type A domain"/>
    <property type="match status" value="28"/>
</dbReference>
<feature type="domain" description="VWFA" evidence="3">
    <location>
        <begin position="4058"/>
        <end position="4231"/>
    </location>
</feature>
<dbReference type="InterPro" id="IPR036058">
    <property type="entry name" value="Kazal_dom_sf"/>
</dbReference>
<feature type="domain" description="VWFA" evidence="3">
    <location>
        <begin position="844"/>
        <end position="1015"/>
    </location>
</feature>
<feature type="domain" description="VWFA" evidence="3">
    <location>
        <begin position="3327"/>
        <end position="3463"/>
    </location>
</feature>
<evidence type="ECO:0000313" key="6">
    <source>
        <dbReference type="EMBL" id="CAH3028781.1"/>
    </source>
</evidence>
<dbReference type="SUPFAM" id="SSF53300">
    <property type="entry name" value="vWA-like"/>
    <property type="match status" value="28"/>
</dbReference>
<protein>
    <submittedName>
        <fullName evidence="6">Uncharacterized protein</fullName>
    </submittedName>
</protein>
<keyword evidence="7" id="KW-1185">Reference proteome</keyword>
<feature type="domain" description="Kazal-like" evidence="5">
    <location>
        <begin position="451"/>
        <end position="505"/>
    </location>
</feature>
<feature type="domain" description="VWFA" evidence="3">
    <location>
        <begin position="1288"/>
        <end position="1461"/>
    </location>
</feature>
<dbReference type="Gene3D" id="3.30.60.30">
    <property type="match status" value="5"/>
</dbReference>
<dbReference type="CDD" id="cd00104">
    <property type="entry name" value="KAZAL_FS"/>
    <property type="match status" value="5"/>
</dbReference>
<dbReference type="InterPro" id="IPR052229">
    <property type="entry name" value="Collagen-VI/PIF"/>
</dbReference>
<dbReference type="Pfam" id="PF00092">
    <property type="entry name" value="VWA"/>
    <property type="match status" value="28"/>
</dbReference>
<reference evidence="6 7" key="1">
    <citation type="submission" date="2022-05" db="EMBL/GenBank/DDBJ databases">
        <authorList>
            <consortium name="Genoscope - CEA"/>
            <person name="William W."/>
        </authorList>
    </citation>
    <scope>NUCLEOTIDE SEQUENCE [LARGE SCALE GENOMIC DNA]</scope>
</reference>
<feature type="domain" description="VWFA" evidence="3">
    <location>
        <begin position="3501"/>
        <end position="3673"/>
    </location>
</feature>
<feature type="domain" description="GON" evidence="4">
    <location>
        <begin position="220"/>
        <end position="428"/>
    </location>
</feature>
<feature type="domain" description="VWFA" evidence="3">
    <location>
        <begin position="510"/>
        <end position="691"/>
    </location>
</feature>
<gene>
    <name evidence="6" type="ORF">PEVE_00034882</name>
</gene>
<evidence type="ECO:0000259" key="5">
    <source>
        <dbReference type="PROSITE" id="PS51465"/>
    </source>
</evidence>
<dbReference type="CDD" id="cd01450">
    <property type="entry name" value="vWFA_subfamily_ECM"/>
    <property type="match status" value="15"/>
</dbReference>
<keyword evidence="2" id="KW-0732">Signal</keyword>
<feature type="domain" description="VWFA" evidence="3">
    <location>
        <begin position="4978"/>
        <end position="5152"/>
    </location>
</feature>
<dbReference type="PANTHER" id="PTHR22588">
    <property type="entry name" value="VWFA DOMAIN-CONTAINING PROTEIN"/>
    <property type="match status" value="1"/>
</dbReference>
<feature type="domain" description="VWFA" evidence="3">
    <location>
        <begin position="2212"/>
        <end position="2387"/>
    </location>
</feature>
<feature type="domain" description="VWFA" evidence="3">
    <location>
        <begin position="2399"/>
        <end position="2575"/>
    </location>
</feature>
<dbReference type="PROSITE" id="PS50234">
    <property type="entry name" value="VWFA"/>
    <property type="match status" value="28"/>
</dbReference>
<dbReference type="Pfam" id="PF00050">
    <property type="entry name" value="Kazal_1"/>
    <property type="match status" value="1"/>
</dbReference>
<feature type="domain" description="VWFA" evidence="3">
    <location>
        <begin position="4610"/>
        <end position="4784"/>
    </location>
</feature>
<feature type="domain" description="VWFA" evidence="3">
    <location>
        <begin position="2587"/>
        <end position="2761"/>
    </location>
</feature>
<feature type="domain" description="Kazal-like" evidence="5">
    <location>
        <begin position="1046"/>
        <end position="1093"/>
    </location>
</feature>
<dbReference type="SUPFAM" id="SSF100895">
    <property type="entry name" value="Kazal-type serine protease inhibitors"/>
    <property type="match status" value="4"/>
</dbReference>
<dbReference type="PROSITE" id="PS51465">
    <property type="entry name" value="KAZAL_2"/>
    <property type="match status" value="5"/>
</dbReference>
<feature type="chain" id="PRO_5045470092" evidence="2">
    <location>
        <begin position="22"/>
        <end position="5899"/>
    </location>
</feature>
<evidence type="ECO:0000259" key="3">
    <source>
        <dbReference type="PROSITE" id="PS50234"/>
    </source>
</evidence>
<evidence type="ECO:0000256" key="2">
    <source>
        <dbReference type="SAM" id="SignalP"/>
    </source>
</evidence>
<feature type="domain" description="VWFA" evidence="3">
    <location>
        <begin position="4797"/>
        <end position="4968"/>
    </location>
</feature>
<dbReference type="InterPro" id="IPR012314">
    <property type="entry name" value="Pept_M12B_GON-ADAMTSs"/>
</dbReference>
<feature type="domain" description="VWFA" evidence="3">
    <location>
        <begin position="5536"/>
        <end position="5711"/>
    </location>
</feature>
<feature type="domain" description="VWFA" evidence="3">
    <location>
        <begin position="1472"/>
        <end position="1651"/>
    </location>
</feature>
<dbReference type="InterPro" id="IPR002035">
    <property type="entry name" value="VWF_A"/>
</dbReference>
<proteinExistence type="predicted"/>
<dbReference type="PROSITE" id="PS51046">
    <property type="entry name" value="GON"/>
    <property type="match status" value="1"/>
</dbReference>
<feature type="domain" description="VWFA" evidence="3">
    <location>
        <begin position="3143"/>
        <end position="3316"/>
    </location>
</feature>
<comment type="caution">
    <text evidence="6">The sequence shown here is derived from an EMBL/GenBank/DDBJ whole genome shotgun (WGS) entry which is preliminary data.</text>
</comment>
<accession>A0ABN8MGG7</accession>
<feature type="domain" description="VWFA" evidence="3">
    <location>
        <begin position="1658"/>
        <end position="1831"/>
    </location>
</feature>
<evidence type="ECO:0000313" key="7">
    <source>
        <dbReference type="Proteomes" id="UP001159427"/>
    </source>
</evidence>
<evidence type="ECO:0000256" key="1">
    <source>
        <dbReference type="ARBA" id="ARBA00022723"/>
    </source>
</evidence>
<organism evidence="6 7">
    <name type="scientific">Porites evermanni</name>
    <dbReference type="NCBI Taxonomy" id="104178"/>
    <lineage>
        <taxon>Eukaryota</taxon>
        <taxon>Metazoa</taxon>
        <taxon>Cnidaria</taxon>
        <taxon>Anthozoa</taxon>
        <taxon>Hexacorallia</taxon>
        <taxon>Scleractinia</taxon>
        <taxon>Fungiina</taxon>
        <taxon>Poritidae</taxon>
        <taxon>Porites</taxon>
    </lineage>
</organism>
<feature type="domain" description="VWFA" evidence="3">
    <location>
        <begin position="2770"/>
        <end position="2945"/>
    </location>
</feature>
<feature type="domain" description="VWFA" evidence="3">
    <location>
        <begin position="5727"/>
        <end position="5893"/>
    </location>
</feature>
<dbReference type="SMART" id="SM00280">
    <property type="entry name" value="KAZAL"/>
    <property type="match status" value="5"/>
</dbReference>
<feature type="domain" description="VWFA" evidence="3">
    <location>
        <begin position="1842"/>
        <end position="2017"/>
    </location>
</feature>
<keyword evidence="1" id="KW-0479">Metal-binding</keyword>
<feature type="domain" description="Kazal-like" evidence="5">
    <location>
        <begin position="791"/>
        <end position="840"/>
    </location>
</feature>
<dbReference type="SMART" id="SM00327">
    <property type="entry name" value="VWA"/>
    <property type="match status" value="28"/>
</dbReference>
<feature type="domain" description="VWFA" evidence="3">
    <location>
        <begin position="2027"/>
        <end position="2211"/>
    </location>
</feature>